<sequence length="273" mass="30243">MSTLENSQALKQGQYANASRFNARIQLHARCASNQYPWPLWVFDQLEKRPGMKILELGCGTGLLWQVNGTRIPADWQITVSDFSEGMLAEAQKNLQAVRAALDFAVVDAQSIPHPDRSFDAVIANHLLYHLPDLNRALAEMARVLKSGGSFYASTIGMRNMLEMKELVREFTGNDNYQAVLGMVESNFSLDNGAAHLGPHFPAVRIARYENSLVINDPELLTEYILSCNDLRPGVVVLEAARAEAFKQYAAGLIQARGPLRITTESGMFICGK</sequence>
<protein>
    <submittedName>
        <fullName evidence="2">Methyltransferase family protein</fullName>
    </submittedName>
</protein>
<proteinExistence type="predicted"/>
<comment type="caution">
    <text evidence="2">The sequence shown here is derived from an EMBL/GenBank/DDBJ whole genome shotgun (WGS) entry which is preliminary data.</text>
</comment>
<evidence type="ECO:0000313" key="3">
    <source>
        <dbReference type="Proteomes" id="UP000295008"/>
    </source>
</evidence>
<dbReference type="AlphaFoldDB" id="A0A4R1SAF5"/>
<dbReference type="Proteomes" id="UP000295008">
    <property type="component" value="Unassembled WGS sequence"/>
</dbReference>
<feature type="domain" description="Methyltransferase type 11" evidence="1">
    <location>
        <begin position="55"/>
        <end position="152"/>
    </location>
</feature>
<dbReference type="SUPFAM" id="SSF53335">
    <property type="entry name" value="S-adenosyl-L-methionine-dependent methyltransferases"/>
    <property type="match status" value="1"/>
</dbReference>
<accession>A0A4R1SAF5</accession>
<keyword evidence="2" id="KW-0489">Methyltransferase</keyword>
<dbReference type="InterPro" id="IPR013216">
    <property type="entry name" value="Methyltransf_11"/>
</dbReference>
<dbReference type="EMBL" id="SLUN01000002">
    <property type="protein sequence ID" value="TCL76441.1"/>
    <property type="molecule type" value="Genomic_DNA"/>
</dbReference>
<keyword evidence="3" id="KW-1185">Reference proteome</keyword>
<dbReference type="GO" id="GO:0032259">
    <property type="term" value="P:methylation"/>
    <property type="evidence" value="ECO:0007669"/>
    <property type="project" value="UniProtKB-KW"/>
</dbReference>
<dbReference type="PANTHER" id="PTHR43591:SF24">
    <property type="entry name" value="2-METHOXY-6-POLYPRENYL-1,4-BENZOQUINOL METHYLASE, MITOCHONDRIAL"/>
    <property type="match status" value="1"/>
</dbReference>
<dbReference type="Pfam" id="PF08241">
    <property type="entry name" value="Methyltransf_11"/>
    <property type="match status" value="1"/>
</dbReference>
<evidence type="ECO:0000313" key="2">
    <source>
        <dbReference type="EMBL" id="TCL76441.1"/>
    </source>
</evidence>
<dbReference type="InterPro" id="IPR029063">
    <property type="entry name" value="SAM-dependent_MTases_sf"/>
</dbReference>
<dbReference type="GO" id="GO:0008757">
    <property type="term" value="F:S-adenosylmethionine-dependent methyltransferase activity"/>
    <property type="evidence" value="ECO:0007669"/>
    <property type="project" value="InterPro"/>
</dbReference>
<organism evidence="2 3">
    <name type="scientific">Hydrogenispora ethanolica</name>
    <dbReference type="NCBI Taxonomy" id="1082276"/>
    <lineage>
        <taxon>Bacteria</taxon>
        <taxon>Bacillati</taxon>
        <taxon>Bacillota</taxon>
        <taxon>Hydrogenispora</taxon>
    </lineage>
</organism>
<dbReference type="OrthoDB" id="9777497at2"/>
<dbReference type="Gene3D" id="3.40.50.150">
    <property type="entry name" value="Vaccinia Virus protein VP39"/>
    <property type="match status" value="1"/>
</dbReference>
<name>A0A4R1SAF5_HYDET</name>
<dbReference type="PANTHER" id="PTHR43591">
    <property type="entry name" value="METHYLTRANSFERASE"/>
    <property type="match status" value="1"/>
</dbReference>
<evidence type="ECO:0000259" key="1">
    <source>
        <dbReference type="Pfam" id="PF08241"/>
    </source>
</evidence>
<keyword evidence="2" id="KW-0808">Transferase</keyword>
<gene>
    <name evidence="2" type="ORF">EDC14_1002200</name>
</gene>
<reference evidence="2 3" key="1">
    <citation type="submission" date="2019-03" db="EMBL/GenBank/DDBJ databases">
        <title>Genomic Encyclopedia of Type Strains, Phase IV (KMG-IV): sequencing the most valuable type-strain genomes for metagenomic binning, comparative biology and taxonomic classification.</title>
        <authorList>
            <person name="Goeker M."/>
        </authorList>
    </citation>
    <scope>NUCLEOTIDE SEQUENCE [LARGE SCALE GENOMIC DNA]</scope>
    <source>
        <strain evidence="2 3">LX-B</strain>
    </source>
</reference>
<dbReference type="CDD" id="cd02440">
    <property type="entry name" value="AdoMet_MTases"/>
    <property type="match status" value="1"/>
</dbReference>
<dbReference type="RefSeq" id="WP_132012621.1">
    <property type="nucleotide sequence ID" value="NZ_SLUN01000002.1"/>
</dbReference>